<dbReference type="EMBL" id="VUJU01005516">
    <property type="protein sequence ID" value="KAF0750997.1"/>
    <property type="molecule type" value="Genomic_DNA"/>
</dbReference>
<name>A0A6G0Y8G8_APHCR</name>
<dbReference type="AlphaFoldDB" id="A0A6G0Y8G8"/>
<reference evidence="1 2" key="1">
    <citation type="submission" date="2019-08" db="EMBL/GenBank/DDBJ databases">
        <title>Whole genome of Aphis craccivora.</title>
        <authorList>
            <person name="Voronova N.V."/>
            <person name="Shulinski R.S."/>
            <person name="Bandarenka Y.V."/>
            <person name="Zhorov D.G."/>
            <person name="Warner D."/>
        </authorList>
    </citation>
    <scope>NUCLEOTIDE SEQUENCE [LARGE SCALE GENOMIC DNA]</scope>
    <source>
        <strain evidence="1">180601</strain>
        <tissue evidence="1">Whole Body</tissue>
    </source>
</reference>
<dbReference type="Proteomes" id="UP000478052">
    <property type="component" value="Unassembled WGS sequence"/>
</dbReference>
<evidence type="ECO:0000313" key="1">
    <source>
        <dbReference type="EMBL" id="KAF0750997.1"/>
    </source>
</evidence>
<sequence length="293" mass="33787">MPKVKTNSFLKKLVLEFGEEFFQTDGSFLYCKLCETKVSHEKKYNIQHYIRREKHVQAVKRHENEKAALLQPFLQQLMPIYVQPKIRDTITDQKIWVSIDETTDSVRRNVANVIVGTLQPKNPSNMFVIHTEYLDKVVKHNDVLLFVSDAPPYMKKAGDCIKSLYPKLIHVTSLTHALHNVFEDVRAQYQDKCPELPNPPRPIMTRWGTWIKAVHVIEDFEEESQCVKVVKQLFQNVSLQSNIVYISTNFGFIPDMITILERKGESLTTCINIILDAEKKLNEANGDIATAIS</sequence>
<keyword evidence="2" id="KW-1185">Reference proteome</keyword>
<feature type="non-terminal residue" evidence="1">
    <location>
        <position position="293"/>
    </location>
</feature>
<evidence type="ECO:0000313" key="2">
    <source>
        <dbReference type="Proteomes" id="UP000478052"/>
    </source>
</evidence>
<gene>
    <name evidence="1" type="ORF">FWK35_00022831</name>
</gene>
<organism evidence="1 2">
    <name type="scientific">Aphis craccivora</name>
    <name type="common">Cowpea aphid</name>
    <dbReference type="NCBI Taxonomy" id="307492"/>
    <lineage>
        <taxon>Eukaryota</taxon>
        <taxon>Metazoa</taxon>
        <taxon>Ecdysozoa</taxon>
        <taxon>Arthropoda</taxon>
        <taxon>Hexapoda</taxon>
        <taxon>Insecta</taxon>
        <taxon>Pterygota</taxon>
        <taxon>Neoptera</taxon>
        <taxon>Paraneoptera</taxon>
        <taxon>Hemiptera</taxon>
        <taxon>Sternorrhyncha</taxon>
        <taxon>Aphidomorpha</taxon>
        <taxon>Aphidoidea</taxon>
        <taxon>Aphididae</taxon>
        <taxon>Aphidini</taxon>
        <taxon>Aphis</taxon>
        <taxon>Aphis</taxon>
    </lineage>
</organism>
<proteinExistence type="predicted"/>
<dbReference type="OrthoDB" id="10363363at2759"/>
<accession>A0A6G0Y8G8</accession>
<comment type="caution">
    <text evidence="1">The sequence shown here is derived from an EMBL/GenBank/DDBJ whole genome shotgun (WGS) entry which is preliminary data.</text>
</comment>
<protein>
    <submittedName>
        <fullName evidence="1">CGG triplet repeat-binding protein 1</fullName>
    </submittedName>
</protein>